<gene>
    <name evidence="2" type="ORF">B296_00008520</name>
</gene>
<evidence type="ECO:0000313" key="3">
    <source>
        <dbReference type="Proteomes" id="UP000287651"/>
    </source>
</evidence>
<name>A0A426Y7X9_ENSVE</name>
<sequence length="124" mass="14286">MWLGTRQECVGSLPRVSGVYQDGAKEFAKRRPRLTGRLSDVAEKFVRNDAVGSRRSSLGDLSKGSRSSLGTHQKITGKRPEDSPQKCRRLPDWREYFRRLTRPGRRVNRLYPNFSDTVGCWLQF</sequence>
<dbReference type="EMBL" id="AMZH03014325">
    <property type="protein sequence ID" value="RRT47833.1"/>
    <property type="molecule type" value="Genomic_DNA"/>
</dbReference>
<comment type="caution">
    <text evidence="2">The sequence shown here is derived from an EMBL/GenBank/DDBJ whole genome shotgun (WGS) entry which is preliminary data.</text>
</comment>
<evidence type="ECO:0000313" key="2">
    <source>
        <dbReference type="EMBL" id="RRT47833.1"/>
    </source>
</evidence>
<feature type="region of interest" description="Disordered" evidence="1">
    <location>
        <begin position="50"/>
        <end position="87"/>
    </location>
</feature>
<accession>A0A426Y7X9</accession>
<dbReference type="Proteomes" id="UP000287651">
    <property type="component" value="Unassembled WGS sequence"/>
</dbReference>
<organism evidence="2 3">
    <name type="scientific">Ensete ventricosum</name>
    <name type="common">Abyssinian banana</name>
    <name type="synonym">Musa ensete</name>
    <dbReference type="NCBI Taxonomy" id="4639"/>
    <lineage>
        <taxon>Eukaryota</taxon>
        <taxon>Viridiplantae</taxon>
        <taxon>Streptophyta</taxon>
        <taxon>Embryophyta</taxon>
        <taxon>Tracheophyta</taxon>
        <taxon>Spermatophyta</taxon>
        <taxon>Magnoliopsida</taxon>
        <taxon>Liliopsida</taxon>
        <taxon>Zingiberales</taxon>
        <taxon>Musaceae</taxon>
        <taxon>Ensete</taxon>
    </lineage>
</organism>
<dbReference type="AlphaFoldDB" id="A0A426Y7X9"/>
<protein>
    <submittedName>
        <fullName evidence="2">Uncharacterized protein</fullName>
    </submittedName>
</protein>
<feature type="compositionally biased region" description="Basic and acidic residues" evidence="1">
    <location>
        <begin position="78"/>
        <end position="87"/>
    </location>
</feature>
<evidence type="ECO:0000256" key="1">
    <source>
        <dbReference type="SAM" id="MobiDB-lite"/>
    </source>
</evidence>
<feature type="compositionally biased region" description="Polar residues" evidence="1">
    <location>
        <begin position="64"/>
        <end position="74"/>
    </location>
</feature>
<proteinExistence type="predicted"/>
<reference evidence="2 3" key="1">
    <citation type="journal article" date="2014" name="Agronomy (Basel)">
        <title>A Draft Genome Sequence for Ensete ventricosum, the Drought-Tolerant Tree Against Hunger.</title>
        <authorList>
            <person name="Harrison J."/>
            <person name="Moore K.A."/>
            <person name="Paszkiewicz K."/>
            <person name="Jones T."/>
            <person name="Grant M."/>
            <person name="Ambacheew D."/>
            <person name="Muzemil S."/>
            <person name="Studholme D.J."/>
        </authorList>
    </citation>
    <scope>NUCLEOTIDE SEQUENCE [LARGE SCALE GENOMIC DNA]</scope>
</reference>